<dbReference type="RefSeq" id="WP_158023853.1">
    <property type="nucleotide sequence ID" value="NZ_LK391969.1"/>
</dbReference>
<dbReference type="PATRIC" id="fig|1461581.3.peg.116"/>
<accession>A0A078M338</accession>
<reference evidence="2" key="1">
    <citation type="submission" date="2014-07" db="EMBL/GenBank/DDBJ databases">
        <authorList>
            <person name="Urmite Genomes Urmite Genomes"/>
        </authorList>
    </citation>
    <scope>NUCLEOTIDE SEQUENCE</scope>
    <source>
        <strain evidence="2">12M76_air</strain>
    </source>
</reference>
<dbReference type="OrthoDB" id="6964604at2"/>
<gene>
    <name evidence="2" type="ORF">BN1049_00122</name>
</gene>
<dbReference type="EMBL" id="LK391969">
    <property type="protein sequence ID" value="CEF25220.1"/>
    <property type="molecule type" value="Genomic_DNA"/>
</dbReference>
<dbReference type="AlphaFoldDB" id="A0A078M338"/>
<dbReference type="EMBL" id="LM997413">
    <property type="protein sequence ID" value="CEA00639.1"/>
    <property type="molecule type" value="Genomic_DNA"/>
</dbReference>
<evidence type="ECO:0008006" key="3">
    <source>
        <dbReference type="Google" id="ProtNLM"/>
    </source>
</evidence>
<feature type="chain" id="PRO_5007377777" description="Lipoprotein" evidence="1">
    <location>
        <begin position="22"/>
        <end position="143"/>
    </location>
</feature>
<evidence type="ECO:0000313" key="2">
    <source>
        <dbReference type="EMBL" id="CEA00639.1"/>
    </source>
</evidence>
<evidence type="ECO:0000256" key="1">
    <source>
        <dbReference type="SAM" id="SignalP"/>
    </source>
</evidence>
<sequence length="143" mass="16035">MRARSWLAATFFCLYSVSCVAAGGDIPGYVMEIGTKRISEHLFRFTRHNAESPYPCLKLELIAPAEDWAVVEKKEICEMNGKNLEHDYAYASFGALSFTDEALLFQFTFFDKTSPGEYIQDCAIPLGNRIGNLQCTAPEMLSD</sequence>
<name>A0A078M338_9PSED</name>
<organism evidence="2">
    <name type="scientific">Pseudomonas saudimassiliensis</name>
    <dbReference type="NCBI Taxonomy" id="1461581"/>
    <lineage>
        <taxon>Bacteria</taxon>
        <taxon>Pseudomonadati</taxon>
        <taxon>Pseudomonadota</taxon>
        <taxon>Gammaproteobacteria</taxon>
        <taxon>Pseudomonadales</taxon>
        <taxon>Pseudomonadaceae</taxon>
        <taxon>Pseudomonas</taxon>
    </lineage>
</organism>
<proteinExistence type="predicted"/>
<keyword evidence="1" id="KW-0732">Signal</keyword>
<feature type="signal peptide" evidence="1">
    <location>
        <begin position="1"/>
        <end position="21"/>
    </location>
</feature>
<protein>
    <recommendedName>
        <fullName evidence="3">Lipoprotein</fullName>
    </recommendedName>
</protein>